<dbReference type="CDD" id="cd24048">
    <property type="entry name" value="ASKHA_NBD_FtsA"/>
    <property type="match status" value="1"/>
</dbReference>
<keyword evidence="1 5" id="KW-1003">Cell membrane</keyword>
<dbReference type="InterPro" id="IPR020823">
    <property type="entry name" value="Cell_div_FtsA"/>
</dbReference>
<dbReference type="NCBIfam" id="TIGR01174">
    <property type="entry name" value="ftsA"/>
    <property type="match status" value="1"/>
</dbReference>
<evidence type="ECO:0000256" key="5">
    <source>
        <dbReference type="HAMAP-Rule" id="MF_02033"/>
    </source>
</evidence>
<comment type="similarity">
    <text evidence="5 6">Belongs to the FtsA/MreB family.</text>
</comment>
<dbReference type="SMART" id="SM00842">
    <property type="entry name" value="FtsA"/>
    <property type="match status" value="1"/>
</dbReference>
<dbReference type="InterPro" id="IPR003494">
    <property type="entry name" value="SHS2_FtsA"/>
</dbReference>
<dbReference type="HAMAP" id="MF_02033">
    <property type="entry name" value="FtsA"/>
    <property type="match status" value="1"/>
</dbReference>
<comment type="function">
    <text evidence="5 6">Cell division protein that is involved in the assembly of the Z ring. May serve as a membrane anchor for the Z ring.</text>
</comment>
<keyword evidence="4 5" id="KW-0131">Cell cycle</keyword>
<dbReference type="Pfam" id="PF14450">
    <property type="entry name" value="FtsA"/>
    <property type="match status" value="2"/>
</dbReference>
<dbReference type="FunFam" id="3.30.1490.110:FF:000001">
    <property type="entry name" value="Cell division protein FtsA"/>
    <property type="match status" value="1"/>
</dbReference>
<dbReference type="InterPro" id="IPR050696">
    <property type="entry name" value="FtsA/MreB"/>
</dbReference>
<keyword evidence="2 5" id="KW-0132">Cell division</keyword>
<sequence length="419" mass="45302">MAFSYLTRRIKMPVKDNIVVGLDIGTTKICAVVGELTDKEVNIIGIGTHPSIGLRKGVVVNIESTVDSIKKAVEEAELMAGCEISSVYAGIAGGHITGFNSRGIVPIKESEISQQDVDRVIDAARAVVIPMDREVIHVLPQEYIVDEQTGIQNPIGMSGVRLEAKIHIVTGAVTSAHNIIKCANLSGLDVCDIVLESLASGEAVLTDEEKELGTMLLDLGGGTTDLAVFSGKNIKHTFVLSLGGNNLTNDIAVGLRASIPDAEKIKIKYGSCVGKNINSNDTIEVPSMGGRTPRKLSRQILGEILEPRMEEIFTLIKREIYRAEMENLLHSGVVLTGGSALLSDVTEIAESVFNLPTRLGKPIRITGLVDVVNNPMYATGVGLVVYGAKNQTKKKFRIRDGNIFNRVMNRMKKWFNDVI</sequence>
<comment type="subunit">
    <text evidence="5">Self-interacts. Interacts with FtsZ.</text>
</comment>
<dbReference type="GO" id="GO:0032153">
    <property type="term" value="C:cell division site"/>
    <property type="evidence" value="ECO:0007669"/>
    <property type="project" value="UniProtKB-UniRule"/>
</dbReference>
<dbReference type="Pfam" id="PF02491">
    <property type="entry name" value="SHS2_FTSA"/>
    <property type="match status" value="1"/>
</dbReference>
<dbReference type="GO" id="GO:0043093">
    <property type="term" value="P:FtsZ-dependent cytokinesis"/>
    <property type="evidence" value="ECO:0007669"/>
    <property type="project" value="UniProtKB-UniRule"/>
</dbReference>
<dbReference type="InterPro" id="IPR043129">
    <property type="entry name" value="ATPase_NBD"/>
</dbReference>
<evidence type="ECO:0000259" key="7">
    <source>
        <dbReference type="SMART" id="SM00842"/>
    </source>
</evidence>
<dbReference type="SUPFAM" id="SSF53067">
    <property type="entry name" value="Actin-like ATPase domain"/>
    <property type="match status" value="2"/>
</dbReference>
<dbReference type="Gene3D" id="3.30.1490.110">
    <property type="match status" value="1"/>
</dbReference>
<evidence type="ECO:0000256" key="1">
    <source>
        <dbReference type="ARBA" id="ARBA00022475"/>
    </source>
</evidence>
<accession>E1YBV8</accession>
<evidence type="ECO:0000313" key="8">
    <source>
        <dbReference type="EMBL" id="CBX28052.1"/>
    </source>
</evidence>
<dbReference type="PIRSF" id="PIRSF003101">
    <property type="entry name" value="FtsA"/>
    <property type="match status" value="1"/>
</dbReference>
<reference evidence="8" key="1">
    <citation type="journal article" date="2011" name="Environ. Microbiol.">
        <title>Genomic insights into the metabolic potential of the polycyclic aromatic hydrocarbon degrading sulfate-reducing Deltaproteobacterium N47.</title>
        <authorList>
            <person name="Bergmann F."/>
            <person name="Selesi D."/>
            <person name="Weinmaier T."/>
            <person name="Tischler P."/>
            <person name="Rattei T."/>
            <person name="Meckenstock R.U."/>
        </authorList>
    </citation>
    <scope>NUCLEOTIDE SEQUENCE</scope>
</reference>
<keyword evidence="3 5" id="KW-0472">Membrane</keyword>
<dbReference type="PANTHER" id="PTHR32432">
    <property type="entry name" value="CELL DIVISION PROTEIN FTSA-RELATED"/>
    <property type="match status" value="1"/>
</dbReference>
<proteinExistence type="inferred from homology"/>
<dbReference type="Gene3D" id="3.30.420.40">
    <property type="match status" value="2"/>
</dbReference>
<feature type="domain" description="SHS2" evidence="7">
    <location>
        <begin position="19"/>
        <end position="204"/>
    </location>
</feature>
<protein>
    <recommendedName>
        <fullName evidence="5 6">Cell division protein FtsA</fullName>
    </recommendedName>
</protein>
<dbReference type="PANTHER" id="PTHR32432:SF4">
    <property type="entry name" value="CELL DIVISION PROTEIN FTSA"/>
    <property type="match status" value="1"/>
</dbReference>
<evidence type="ECO:0000256" key="6">
    <source>
        <dbReference type="PIRNR" id="PIRNR003101"/>
    </source>
</evidence>
<gene>
    <name evidence="5" type="primary">ftsA</name>
    <name evidence="8" type="ORF">N47_G33760</name>
</gene>
<dbReference type="EMBL" id="FR695868">
    <property type="protein sequence ID" value="CBX28052.1"/>
    <property type="molecule type" value="Genomic_DNA"/>
</dbReference>
<dbReference type="GO" id="GO:0009898">
    <property type="term" value="C:cytoplasmic side of plasma membrane"/>
    <property type="evidence" value="ECO:0007669"/>
    <property type="project" value="UniProtKB-UniRule"/>
</dbReference>
<name>E1YBV8_9BACT</name>
<dbReference type="AlphaFoldDB" id="E1YBV8"/>
<evidence type="ECO:0000256" key="2">
    <source>
        <dbReference type="ARBA" id="ARBA00022618"/>
    </source>
</evidence>
<evidence type="ECO:0000256" key="4">
    <source>
        <dbReference type="ARBA" id="ARBA00023306"/>
    </source>
</evidence>
<organism evidence="8">
    <name type="scientific">uncultured Desulfobacterium sp</name>
    <dbReference type="NCBI Taxonomy" id="201089"/>
    <lineage>
        <taxon>Bacteria</taxon>
        <taxon>Pseudomonadati</taxon>
        <taxon>Thermodesulfobacteriota</taxon>
        <taxon>Desulfobacteria</taxon>
        <taxon>Desulfobacterales</taxon>
        <taxon>Desulfobacteriaceae</taxon>
        <taxon>Desulfobacterium</taxon>
        <taxon>environmental samples</taxon>
    </lineage>
</organism>
<evidence type="ECO:0000256" key="3">
    <source>
        <dbReference type="ARBA" id="ARBA00023136"/>
    </source>
</evidence>
<comment type="subcellular location">
    <subcellularLocation>
        <location evidence="5">Cell membrane</location>
        <topology evidence="5">Peripheral membrane protein</topology>
        <orientation evidence="5">Cytoplasmic side</orientation>
    </subcellularLocation>
    <text evidence="5">Localizes to the Z ring in an FtsZ-dependent manner. Targeted to the membrane through a conserved C-terminal amphipathic helix.</text>
</comment>